<dbReference type="Proteomes" id="UP000294927">
    <property type="component" value="Unassembled WGS sequence"/>
</dbReference>
<name>A0A4R7V2U6_9PSEU</name>
<accession>A0A4R7V2U6</accession>
<evidence type="ECO:0000313" key="3">
    <source>
        <dbReference type="Proteomes" id="UP000294927"/>
    </source>
</evidence>
<dbReference type="EMBL" id="SOCP01000015">
    <property type="protein sequence ID" value="TDV43698.1"/>
    <property type="molecule type" value="Genomic_DNA"/>
</dbReference>
<reference evidence="2 3" key="1">
    <citation type="submission" date="2019-03" db="EMBL/GenBank/DDBJ databases">
        <title>Genomic Encyclopedia of Archaeal and Bacterial Type Strains, Phase II (KMG-II): from individual species to whole genera.</title>
        <authorList>
            <person name="Goeker M."/>
        </authorList>
    </citation>
    <scope>NUCLEOTIDE SEQUENCE [LARGE SCALE GENOMIC DNA]</scope>
    <source>
        <strain evidence="2 3">DSM 45499</strain>
    </source>
</reference>
<keyword evidence="3" id="KW-1185">Reference proteome</keyword>
<comment type="caution">
    <text evidence="2">The sequence shown here is derived from an EMBL/GenBank/DDBJ whole genome shotgun (WGS) entry which is preliminary data.</text>
</comment>
<proteinExistence type="predicted"/>
<gene>
    <name evidence="2" type="ORF">CLV71_115161</name>
</gene>
<protein>
    <recommendedName>
        <fullName evidence="1">DUF5753 domain-containing protein</fullName>
    </recommendedName>
</protein>
<feature type="domain" description="DUF5753" evidence="1">
    <location>
        <begin position="7"/>
        <end position="135"/>
    </location>
</feature>
<dbReference type="InterPro" id="IPR043917">
    <property type="entry name" value="DUF5753"/>
</dbReference>
<evidence type="ECO:0000313" key="2">
    <source>
        <dbReference type="EMBL" id="TDV43698.1"/>
    </source>
</evidence>
<sequence>MVHKIPNDINEAVKQRMQRQEMLYRPDKRFHLIITEAVLRYRLVGADIMLGQLDRLMAISLMRNVKLGVIGFQTQYVTDPRHGFWLLDNDLVRIETYSAELNLRQPQEIELYSRVFEQHAAVASYGAAARAIISRVMEDLAAGTEDPVV</sequence>
<dbReference type="Pfam" id="PF19054">
    <property type="entry name" value="DUF5753"/>
    <property type="match status" value="1"/>
</dbReference>
<evidence type="ECO:0000259" key="1">
    <source>
        <dbReference type="Pfam" id="PF19054"/>
    </source>
</evidence>
<organism evidence="2 3">
    <name type="scientific">Actinophytocola oryzae</name>
    <dbReference type="NCBI Taxonomy" id="502181"/>
    <lineage>
        <taxon>Bacteria</taxon>
        <taxon>Bacillati</taxon>
        <taxon>Actinomycetota</taxon>
        <taxon>Actinomycetes</taxon>
        <taxon>Pseudonocardiales</taxon>
        <taxon>Pseudonocardiaceae</taxon>
    </lineage>
</organism>
<dbReference type="AlphaFoldDB" id="A0A4R7V2U6"/>